<dbReference type="SUPFAM" id="SSF52540">
    <property type="entry name" value="P-loop containing nucleoside triphosphate hydrolases"/>
    <property type="match status" value="1"/>
</dbReference>
<dbReference type="GO" id="GO:0034040">
    <property type="term" value="F:ATPase-coupled lipid transmembrane transporter activity"/>
    <property type="evidence" value="ECO:0007669"/>
    <property type="project" value="TreeGrafter"/>
</dbReference>
<keyword evidence="5" id="KW-1133">Transmembrane helix</keyword>
<dbReference type="GO" id="GO:0005524">
    <property type="term" value="F:ATP binding"/>
    <property type="evidence" value="ECO:0007669"/>
    <property type="project" value="UniProtKB-KW"/>
</dbReference>
<dbReference type="InterPro" id="IPR027417">
    <property type="entry name" value="P-loop_NTPase"/>
</dbReference>
<dbReference type="InterPro" id="IPR003439">
    <property type="entry name" value="ABC_transporter-like_ATP-bd"/>
</dbReference>
<dbReference type="SMART" id="SM00382">
    <property type="entry name" value="AAA"/>
    <property type="match status" value="1"/>
</dbReference>
<dbReference type="AlphaFoldDB" id="A0A7K4MR45"/>
<dbReference type="PANTHER" id="PTHR24221">
    <property type="entry name" value="ATP-BINDING CASSETTE SUB-FAMILY B"/>
    <property type="match status" value="1"/>
</dbReference>
<dbReference type="EMBL" id="JACASV010000061">
    <property type="protein sequence ID" value="NWJ43829.1"/>
    <property type="molecule type" value="Genomic_DNA"/>
</dbReference>
<dbReference type="Gene3D" id="1.20.1560.10">
    <property type="entry name" value="ABC transporter type 1, transmembrane domain"/>
    <property type="match status" value="1"/>
</dbReference>
<keyword evidence="4 8" id="KW-0067">ATP-binding</keyword>
<protein>
    <submittedName>
        <fullName evidence="8">ATP-binding cassette domain-containing protein</fullName>
    </submittedName>
</protein>
<reference evidence="8 9" key="1">
    <citation type="journal article" date="2019" name="Environ. Microbiol.">
        <title>Genomics insights into ecotype formation of ammonia-oxidizing archaea in the deep ocean.</title>
        <authorList>
            <person name="Wang Y."/>
            <person name="Huang J.M."/>
            <person name="Cui G.J."/>
            <person name="Nunoura T."/>
            <person name="Takaki Y."/>
            <person name="Li W.L."/>
            <person name="Li J."/>
            <person name="Gao Z.M."/>
            <person name="Takai K."/>
            <person name="Zhang A.Q."/>
            <person name="Stepanauskas R."/>
        </authorList>
    </citation>
    <scope>NUCLEOTIDE SEQUENCE [LARGE SCALE GENOMIC DNA]</scope>
    <source>
        <strain evidence="8 9">L15b</strain>
    </source>
</reference>
<feature type="non-terminal residue" evidence="8">
    <location>
        <position position="1"/>
    </location>
</feature>
<dbReference type="FunFam" id="3.40.50.300:FF:000218">
    <property type="entry name" value="Multidrug ABC transporter ATP-binding protein"/>
    <property type="match status" value="1"/>
</dbReference>
<sequence length="317" mass="34595">GGYEVLEAGTMDPDSFIRFIIYLFAMLQPARKLGNINAIIQGGLASAERVFTLLDVKPDIVDPETPVKLDGFNKEIKFENVSFKYENTNKASLKDVQVTIPQGEVLALVGSSGAGKSTFADLIPRFYDVSSGKITIDGVDIREITVENLRSLMGIVSQDTILFNDTVAHNISYSLPNAGINEIRAAAKTANALEFIEDLPDGFDTIIGEKGTRRSGGQRQRISIARALLKNPDILILDEATSALDTDSERKVQEAIDTLVQNRTVIVIAHRLSTITHANNIIVLDDGRIVESGNHDSLLKADGAYKHLHDSQYSNGK</sequence>
<evidence type="ECO:0000256" key="2">
    <source>
        <dbReference type="ARBA" id="ARBA00022692"/>
    </source>
</evidence>
<dbReference type="GO" id="GO:0016020">
    <property type="term" value="C:membrane"/>
    <property type="evidence" value="ECO:0007669"/>
    <property type="project" value="UniProtKB-SubCell"/>
</dbReference>
<keyword evidence="6" id="KW-0472">Membrane</keyword>
<evidence type="ECO:0000256" key="4">
    <source>
        <dbReference type="ARBA" id="ARBA00022840"/>
    </source>
</evidence>
<comment type="subcellular location">
    <subcellularLocation>
        <location evidence="1">Membrane</location>
        <topology evidence="1">Multi-pass membrane protein</topology>
    </subcellularLocation>
</comment>
<dbReference type="Pfam" id="PF00005">
    <property type="entry name" value="ABC_tran"/>
    <property type="match status" value="1"/>
</dbReference>
<evidence type="ECO:0000313" key="8">
    <source>
        <dbReference type="EMBL" id="NWJ43829.1"/>
    </source>
</evidence>
<evidence type="ECO:0000256" key="6">
    <source>
        <dbReference type="ARBA" id="ARBA00023136"/>
    </source>
</evidence>
<dbReference type="InterPro" id="IPR003593">
    <property type="entry name" value="AAA+_ATPase"/>
</dbReference>
<evidence type="ECO:0000256" key="3">
    <source>
        <dbReference type="ARBA" id="ARBA00022741"/>
    </source>
</evidence>
<dbReference type="SUPFAM" id="SSF90123">
    <property type="entry name" value="ABC transporter transmembrane region"/>
    <property type="match status" value="1"/>
</dbReference>
<evidence type="ECO:0000259" key="7">
    <source>
        <dbReference type="PROSITE" id="PS50893"/>
    </source>
</evidence>
<comment type="caution">
    <text evidence="8">The sequence shown here is derived from an EMBL/GenBank/DDBJ whole genome shotgun (WGS) entry which is preliminary data.</text>
</comment>
<accession>A0A7K4MR45</accession>
<evidence type="ECO:0000256" key="1">
    <source>
        <dbReference type="ARBA" id="ARBA00004141"/>
    </source>
</evidence>
<dbReference type="PANTHER" id="PTHR24221:SF654">
    <property type="entry name" value="ATP-BINDING CASSETTE SUB-FAMILY B MEMBER 6"/>
    <property type="match status" value="1"/>
</dbReference>
<dbReference type="InterPro" id="IPR036640">
    <property type="entry name" value="ABC1_TM_sf"/>
</dbReference>
<dbReference type="Gene3D" id="3.40.50.300">
    <property type="entry name" value="P-loop containing nucleotide triphosphate hydrolases"/>
    <property type="match status" value="1"/>
</dbReference>
<keyword evidence="2" id="KW-0812">Transmembrane</keyword>
<evidence type="ECO:0000313" key="9">
    <source>
        <dbReference type="Proteomes" id="UP000523105"/>
    </source>
</evidence>
<dbReference type="Proteomes" id="UP000523105">
    <property type="component" value="Unassembled WGS sequence"/>
</dbReference>
<organism evidence="8 9">
    <name type="scientific">Marine Group I thaumarchaeote</name>
    <dbReference type="NCBI Taxonomy" id="2511932"/>
    <lineage>
        <taxon>Archaea</taxon>
        <taxon>Nitrososphaerota</taxon>
        <taxon>Marine Group I</taxon>
    </lineage>
</organism>
<dbReference type="PROSITE" id="PS50893">
    <property type="entry name" value="ABC_TRANSPORTER_2"/>
    <property type="match status" value="1"/>
</dbReference>
<evidence type="ECO:0000256" key="5">
    <source>
        <dbReference type="ARBA" id="ARBA00022989"/>
    </source>
</evidence>
<name>A0A7K4MR45_9ARCH</name>
<keyword evidence="3" id="KW-0547">Nucleotide-binding</keyword>
<gene>
    <name evidence="8" type="ORF">HX837_06490</name>
</gene>
<dbReference type="GO" id="GO:0016887">
    <property type="term" value="F:ATP hydrolysis activity"/>
    <property type="evidence" value="ECO:0007669"/>
    <property type="project" value="InterPro"/>
</dbReference>
<feature type="domain" description="ABC transporter" evidence="7">
    <location>
        <begin position="76"/>
        <end position="311"/>
    </location>
</feature>
<proteinExistence type="predicted"/>
<dbReference type="InterPro" id="IPR039421">
    <property type="entry name" value="Type_1_exporter"/>
</dbReference>